<protein>
    <submittedName>
        <fullName evidence="1">Putative Zn-binding protein involved in type VI secretion</fullName>
    </submittedName>
</protein>
<dbReference type="AlphaFoldDB" id="A0A7Y9WF22"/>
<organism evidence="1 2">
    <name type="scientific">Paraburkholderia bryophila</name>
    <dbReference type="NCBI Taxonomy" id="420952"/>
    <lineage>
        <taxon>Bacteria</taxon>
        <taxon>Pseudomonadati</taxon>
        <taxon>Pseudomonadota</taxon>
        <taxon>Betaproteobacteria</taxon>
        <taxon>Burkholderiales</taxon>
        <taxon>Burkholderiaceae</taxon>
        <taxon>Paraburkholderia</taxon>
    </lineage>
</organism>
<accession>A0A7Y9WF22</accession>
<evidence type="ECO:0000313" key="1">
    <source>
        <dbReference type="EMBL" id="NYH19532.1"/>
    </source>
</evidence>
<evidence type="ECO:0000313" key="2">
    <source>
        <dbReference type="Proteomes" id="UP000572540"/>
    </source>
</evidence>
<dbReference type="Pfam" id="PF05488">
    <property type="entry name" value="PAAR_motif"/>
    <property type="match status" value="1"/>
</dbReference>
<dbReference type="CDD" id="cd14744">
    <property type="entry name" value="PAAR_CT_2"/>
    <property type="match status" value="1"/>
</dbReference>
<proteinExistence type="predicted"/>
<dbReference type="EMBL" id="JACCAU010000001">
    <property type="protein sequence ID" value="NYH19532.1"/>
    <property type="molecule type" value="Genomic_DNA"/>
</dbReference>
<gene>
    <name evidence="1" type="ORF">GGD41_006760</name>
</gene>
<sequence>MKSFVACLTNEGKSVVKRAIIREGDTTSHGGRVLEGNDKSRIDGRAIAGVGHKVLCPLCKGVFAISDDLLGRRFPHRMQGRDTAVDGMRTTCGAVLIASQSRMTIEDSGEVDLSRRDCIGTGSADVQSFGPAPTLCVECLRAATESGATTVMRG</sequence>
<name>A0A7Y9WF22_9BURK</name>
<comment type="caution">
    <text evidence="1">The sequence shown here is derived from an EMBL/GenBank/DDBJ whole genome shotgun (WGS) entry which is preliminary data.</text>
</comment>
<dbReference type="InterPro" id="IPR008727">
    <property type="entry name" value="PAAR_motif"/>
</dbReference>
<reference evidence="1 2" key="1">
    <citation type="submission" date="2020-07" db="EMBL/GenBank/DDBJ databases">
        <title>Exploring microbial biodiversity for novel pathways involved in the catabolism of aromatic compounds derived from lignin.</title>
        <authorList>
            <person name="Elkins J."/>
        </authorList>
    </citation>
    <scope>NUCLEOTIDE SEQUENCE [LARGE SCALE GENOMIC DNA]</scope>
    <source>
        <strain evidence="1 2">H2C3B</strain>
    </source>
</reference>
<dbReference type="Proteomes" id="UP000572540">
    <property type="component" value="Unassembled WGS sequence"/>
</dbReference>